<keyword evidence="2" id="KW-1185">Reference proteome</keyword>
<accession>A0A8J1U063</accession>
<gene>
    <name evidence="1" type="ORF">OFUS_LOCUS12490</name>
</gene>
<dbReference type="AlphaFoldDB" id="A0A8J1U063"/>
<evidence type="ECO:0000313" key="2">
    <source>
        <dbReference type="Proteomes" id="UP000749559"/>
    </source>
</evidence>
<proteinExistence type="predicted"/>
<protein>
    <submittedName>
        <fullName evidence="1">Uncharacterized protein</fullName>
    </submittedName>
</protein>
<organism evidence="1 2">
    <name type="scientific">Owenia fusiformis</name>
    <name type="common">Polychaete worm</name>
    <dbReference type="NCBI Taxonomy" id="6347"/>
    <lineage>
        <taxon>Eukaryota</taxon>
        <taxon>Metazoa</taxon>
        <taxon>Spiralia</taxon>
        <taxon>Lophotrochozoa</taxon>
        <taxon>Annelida</taxon>
        <taxon>Polychaeta</taxon>
        <taxon>Sedentaria</taxon>
        <taxon>Canalipalpata</taxon>
        <taxon>Sabellida</taxon>
        <taxon>Oweniida</taxon>
        <taxon>Oweniidae</taxon>
        <taxon>Owenia</taxon>
    </lineage>
</organism>
<sequence length="159" mass="18313">MQKKAVTICLIISAVLVSYLDLAFGQLEEFVEYHTEIYLNSSEDDDDKQGDVINTRTLSEIDVKLTKIVRVGGCPMRSDKEFHTSKLYEDMASEDCTTFINCKGGRSVVQDCNCLHYDTDGTCEVRMMFKQKLHSCVNPNKVNCKRKKSKKEKKRKRKR</sequence>
<dbReference type="Proteomes" id="UP000749559">
    <property type="component" value="Unassembled WGS sequence"/>
</dbReference>
<dbReference type="Gene3D" id="2.170.140.10">
    <property type="entry name" value="Chitin binding domain"/>
    <property type="match status" value="1"/>
</dbReference>
<feature type="non-terminal residue" evidence="1">
    <location>
        <position position="1"/>
    </location>
</feature>
<reference evidence="1" key="1">
    <citation type="submission" date="2022-03" db="EMBL/GenBank/DDBJ databases">
        <authorList>
            <person name="Martin C."/>
        </authorList>
    </citation>
    <scope>NUCLEOTIDE SEQUENCE</scope>
</reference>
<comment type="caution">
    <text evidence="1">The sequence shown here is derived from an EMBL/GenBank/DDBJ whole genome shotgun (WGS) entry which is preliminary data.</text>
</comment>
<dbReference type="EMBL" id="CAIIXF020000006">
    <property type="protein sequence ID" value="CAH1786634.1"/>
    <property type="molecule type" value="Genomic_DNA"/>
</dbReference>
<name>A0A8J1U063_OWEFU</name>
<evidence type="ECO:0000313" key="1">
    <source>
        <dbReference type="EMBL" id="CAH1786634.1"/>
    </source>
</evidence>